<comment type="caution">
    <text evidence="2">The sequence shown here is derived from an EMBL/GenBank/DDBJ whole genome shotgun (WGS) entry which is preliminary data.</text>
</comment>
<name>A0AAN7P9M9_MYCAM</name>
<sequence>MALPGASGRKHQGILEAKQPQFPQPLLIRLVLQTLHQLHSPSLDSLQHLNVSLVVRGPKLNTVFKFKHCTDFILSYSNFSSVKPRQREPQLLPSQLVPVSSCTWPGHPARKQDPKEMFLTLKESEEMTLDSVSSQRKAKVKLCCIQSHMSGSSKGRLLGKESGAGSQESQQGRQGKALSDKGTVPRHLNRKAEQVHDSNQANRVHEGLISTTPVIIEALPPSLMGSALASGLRARVGESKSGTWAMESTSEDAQFRVPPDLTIYGQRSHRVDLRKGLATA</sequence>
<gene>
    <name evidence="2" type="ORF">QYF61_021982</name>
</gene>
<dbReference type="Proteomes" id="UP001333110">
    <property type="component" value="Unassembled WGS sequence"/>
</dbReference>
<feature type="region of interest" description="Disordered" evidence="1">
    <location>
        <begin position="152"/>
        <end position="184"/>
    </location>
</feature>
<organism evidence="2 3">
    <name type="scientific">Mycteria americana</name>
    <name type="common">Wood stork</name>
    <dbReference type="NCBI Taxonomy" id="33587"/>
    <lineage>
        <taxon>Eukaryota</taxon>
        <taxon>Metazoa</taxon>
        <taxon>Chordata</taxon>
        <taxon>Craniata</taxon>
        <taxon>Vertebrata</taxon>
        <taxon>Euteleostomi</taxon>
        <taxon>Archelosauria</taxon>
        <taxon>Archosauria</taxon>
        <taxon>Dinosauria</taxon>
        <taxon>Saurischia</taxon>
        <taxon>Theropoda</taxon>
        <taxon>Coelurosauria</taxon>
        <taxon>Aves</taxon>
        <taxon>Neognathae</taxon>
        <taxon>Neoaves</taxon>
        <taxon>Aequornithes</taxon>
        <taxon>Ciconiiformes</taxon>
        <taxon>Ciconiidae</taxon>
        <taxon>Mycteria</taxon>
    </lineage>
</organism>
<accession>A0AAN7P9M9</accession>
<dbReference type="AlphaFoldDB" id="A0AAN7P9M9"/>
<reference evidence="2 3" key="1">
    <citation type="journal article" date="2023" name="J. Hered.">
        <title>Chromosome-level genome of the wood stork (Mycteria americana) provides insight into avian chromosome evolution.</title>
        <authorList>
            <person name="Flamio R. Jr."/>
            <person name="Ramstad K.M."/>
        </authorList>
    </citation>
    <scope>NUCLEOTIDE SEQUENCE [LARGE SCALE GENOMIC DNA]</scope>
    <source>
        <strain evidence="2">JAX WOST 10</strain>
    </source>
</reference>
<feature type="compositionally biased region" description="Polar residues" evidence="1">
    <location>
        <begin position="164"/>
        <end position="173"/>
    </location>
</feature>
<evidence type="ECO:0000256" key="1">
    <source>
        <dbReference type="SAM" id="MobiDB-lite"/>
    </source>
</evidence>
<evidence type="ECO:0000313" key="2">
    <source>
        <dbReference type="EMBL" id="KAK4827845.1"/>
    </source>
</evidence>
<evidence type="ECO:0000313" key="3">
    <source>
        <dbReference type="Proteomes" id="UP001333110"/>
    </source>
</evidence>
<protein>
    <submittedName>
        <fullName evidence="2">Uncharacterized protein</fullName>
    </submittedName>
</protein>
<dbReference type="EMBL" id="JAUNZN010000002">
    <property type="protein sequence ID" value="KAK4827845.1"/>
    <property type="molecule type" value="Genomic_DNA"/>
</dbReference>
<proteinExistence type="predicted"/>
<keyword evidence="3" id="KW-1185">Reference proteome</keyword>